<gene>
    <name evidence="2" type="ORF">DAY19_00405</name>
</gene>
<comment type="caution">
    <text evidence="2">The sequence shown here is derived from an EMBL/GenBank/DDBJ whole genome shotgun (WGS) entry which is preliminary data.</text>
</comment>
<dbReference type="PROSITE" id="PS50937">
    <property type="entry name" value="HTH_MERR_2"/>
    <property type="match status" value="1"/>
</dbReference>
<dbReference type="Proteomes" id="UP000443582">
    <property type="component" value="Unassembled WGS sequence"/>
</dbReference>
<reference evidence="3" key="1">
    <citation type="journal article" date="2019" name="Int. J. Syst. Evol. Microbiol.">
        <title>Halobacteriovorax valvorus sp. nov., a novel prokaryotic predator isolated from coastal seawater of China.</title>
        <authorList>
            <person name="Chen M.-X."/>
        </authorList>
    </citation>
    <scope>NUCLEOTIDE SEQUENCE [LARGE SCALE GENOMIC DNA]</scope>
    <source>
        <strain evidence="3">BL9</strain>
    </source>
</reference>
<name>A0ABY0II78_9BACT</name>
<dbReference type="EMBL" id="QDKL01000001">
    <property type="protein sequence ID" value="RZF22260.1"/>
    <property type="molecule type" value="Genomic_DNA"/>
</dbReference>
<sequence>MNKNIGIRVISDICRVQPHTIRMWEKRYGAFEPVRGMNGERLYGDEDVARAKAMANLIAHGQTISKVANLTLQELNEQVSGISDEMAYETNHIINEGVERLLSALKRYEIDRVHSEAEYLRLNSSSKEFIFKVVLPVMQQTGQMVVDGMYTVTQEHIVSTIIREQLGQIRLPNLPESERFALATPEGNLHELSIIIADILCKANRNSTYYLGAANPAHCLAEAVNALSCDNIILGVVSSDHWNYETHIIPYLNRVDKVLNRPVRIILGGAKPLDFPEFKNIKSVEIIADFQLFDKRLSGLS</sequence>
<evidence type="ECO:0000313" key="2">
    <source>
        <dbReference type="EMBL" id="RZF22260.1"/>
    </source>
</evidence>
<dbReference type="SUPFAM" id="SSF52242">
    <property type="entry name" value="Cobalamin (vitamin B12)-binding domain"/>
    <property type="match status" value="1"/>
</dbReference>
<accession>A0ABY0II78</accession>
<dbReference type="Gene3D" id="1.10.1240.10">
    <property type="entry name" value="Methionine synthase domain"/>
    <property type="match status" value="1"/>
</dbReference>
<proteinExistence type="predicted"/>
<dbReference type="InterPro" id="IPR009061">
    <property type="entry name" value="DNA-bd_dom_put_sf"/>
</dbReference>
<dbReference type="SMART" id="SM00422">
    <property type="entry name" value="HTH_MERR"/>
    <property type="match status" value="1"/>
</dbReference>
<dbReference type="InterPro" id="IPR036724">
    <property type="entry name" value="Cobalamin-bd_sf"/>
</dbReference>
<evidence type="ECO:0000313" key="3">
    <source>
        <dbReference type="Proteomes" id="UP000443582"/>
    </source>
</evidence>
<dbReference type="SUPFAM" id="SSF46955">
    <property type="entry name" value="Putative DNA-binding domain"/>
    <property type="match status" value="1"/>
</dbReference>
<protein>
    <submittedName>
        <fullName evidence="2">MerR family transcriptional regulator</fullName>
    </submittedName>
</protein>
<dbReference type="InterPro" id="IPR000551">
    <property type="entry name" value="MerR-type_HTH_dom"/>
</dbReference>
<feature type="domain" description="HTH merR-type" evidence="1">
    <location>
        <begin position="4"/>
        <end position="73"/>
    </location>
</feature>
<keyword evidence="3" id="KW-1185">Reference proteome</keyword>
<organism evidence="2 3">
    <name type="scientific">Halobacteriovorax vibrionivorans</name>
    <dbReference type="NCBI Taxonomy" id="2152716"/>
    <lineage>
        <taxon>Bacteria</taxon>
        <taxon>Pseudomonadati</taxon>
        <taxon>Bdellovibrionota</taxon>
        <taxon>Bacteriovoracia</taxon>
        <taxon>Bacteriovoracales</taxon>
        <taxon>Halobacteriovoraceae</taxon>
        <taxon>Halobacteriovorax</taxon>
    </lineage>
</organism>
<dbReference type="Gene3D" id="1.10.1660.10">
    <property type="match status" value="1"/>
</dbReference>
<dbReference type="Gene3D" id="3.40.50.280">
    <property type="entry name" value="Cobalamin-binding domain"/>
    <property type="match status" value="1"/>
</dbReference>
<dbReference type="RefSeq" id="WP_114705205.1">
    <property type="nucleotide sequence ID" value="NZ_QDKL01000001.1"/>
</dbReference>
<dbReference type="InterPro" id="IPR036594">
    <property type="entry name" value="Meth_synthase_dom"/>
</dbReference>
<evidence type="ECO:0000259" key="1">
    <source>
        <dbReference type="PROSITE" id="PS50937"/>
    </source>
</evidence>
<dbReference type="Pfam" id="PF13411">
    <property type="entry name" value="MerR_1"/>
    <property type="match status" value="1"/>
</dbReference>